<dbReference type="eggNOG" id="ENOG5032CMZ">
    <property type="taxonomic scope" value="Bacteria"/>
</dbReference>
<keyword evidence="3" id="KW-1185">Reference proteome</keyword>
<feature type="transmembrane region" description="Helical" evidence="1">
    <location>
        <begin position="7"/>
        <end position="26"/>
    </location>
</feature>
<feature type="transmembrane region" description="Helical" evidence="1">
    <location>
        <begin position="80"/>
        <end position="103"/>
    </location>
</feature>
<accession>A0A074JPD5</accession>
<dbReference type="OrthoDB" id="7871944at2"/>
<feature type="transmembrane region" description="Helical" evidence="1">
    <location>
        <begin position="32"/>
        <end position="50"/>
    </location>
</feature>
<evidence type="ECO:0000313" key="2">
    <source>
        <dbReference type="EMBL" id="KEO51227.1"/>
    </source>
</evidence>
<dbReference type="Proteomes" id="UP000027432">
    <property type="component" value="Unassembled WGS sequence"/>
</dbReference>
<dbReference type="EMBL" id="AUND01000039">
    <property type="protein sequence ID" value="KEO51227.1"/>
    <property type="molecule type" value="Genomic_DNA"/>
</dbReference>
<keyword evidence="1" id="KW-1133">Transmembrane helix</keyword>
<evidence type="ECO:0000256" key="1">
    <source>
        <dbReference type="SAM" id="Phobius"/>
    </source>
</evidence>
<dbReference type="AlphaFoldDB" id="A0A074JPD5"/>
<keyword evidence="1" id="KW-0472">Membrane</keyword>
<reference evidence="2 3" key="1">
    <citation type="submission" date="2013-07" db="EMBL/GenBank/DDBJ databases">
        <title>Thioclava pacifica DSM 10166 Genome Sequencing.</title>
        <authorList>
            <person name="Lai Q."/>
            <person name="Shao Z."/>
        </authorList>
    </citation>
    <scope>NUCLEOTIDE SEQUENCE [LARGE SCALE GENOMIC DNA]</scope>
    <source>
        <strain evidence="2 3">DSM 10166</strain>
    </source>
</reference>
<keyword evidence="1" id="KW-0812">Transmembrane</keyword>
<dbReference type="STRING" id="1353537.TP2_12600"/>
<gene>
    <name evidence="2" type="ORF">TP2_12600</name>
</gene>
<comment type="caution">
    <text evidence="2">The sequence shown here is derived from an EMBL/GenBank/DDBJ whole genome shotgun (WGS) entry which is preliminary data.</text>
</comment>
<dbReference type="RefSeq" id="WP_038079321.1">
    <property type="nucleotide sequence ID" value="NZ_AUND01000039.1"/>
</dbReference>
<proteinExistence type="predicted"/>
<protein>
    <submittedName>
        <fullName evidence="2">Uncharacterized protein</fullName>
    </submittedName>
</protein>
<sequence length="109" mass="11670">MRLPSLHLPVIAIAGLLLGLGVYYLLALLDVIWAVVLMGVVLILVFETALRASRALVYRMGARPEEDEAHLPHLRGRERFAAIGGLVAGLGCGYAVWGPVLIWQQGGGA</sequence>
<organism evidence="2 3">
    <name type="scientific">Thioclava pacifica DSM 10166</name>
    <dbReference type="NCBI Taxonomy" id="1353537"/>
    <lineage>
        <taxon>Bacteria</taxon>
        <taxon>Pseudomonadati</taxon>
        <taxon>Pseudomonadota</taxon>
        <taxon>Alphaproteobacteria</taxon>
        <taxon>Rhodobacterales</taxon>
        <taxon>Paracoccaceae</taxon>
        <taxon>Thioclava</taxon>
    </lineage>
</organism>
<name>A0A074JPD5_9RHOB</name>
<evidence type="ECO:0000313" key="3">
    <source>
        <dbReference type="Proteomes" id="UP000027432"/>
    </source>
</evidence>